<feature type="domain" description="FAD-binding FR-type" evidence="22">
    <location>
        <begin position="214"/>
        <end position="318"/>
    </location>
</feature>
<keyword evidence="16" id="KW-0472">Membrane</keyword>
<dbReference type="SUPFAM" id="SSF52343">
    <property type="entry name" value="Ferredoxin reductase-like, C-terminal NADP-linked domain"/>
    <property type="match status" value="1"/>
</dbReference>
<evidence type="ECO:0000256" key="4">
    <source>
        <dbReference type="ARBA" id="ARBA00006105"/>
    </source>
</evidence>
<keyword evidence="11 20" id="KW-0274">FAD</keyword>
<gene>
    <name evidence="23" type="ORF">PANT_15c00002</name>
</gene>
<evidence type="ECO:0000256" key="1">
    <source>
        <dbReference type="ARBA" id="ARBA00001974"/>
    </source>
</evidence>
<protein>
    <recommendedName>
        <fullName evidence="17">NADH-cytochrome b5 reductase 1</fullName>
        <ecNumber evidence="5">1.6.2.2</ecNumber>
    </recommendedName>
    <alternativeName>
        <fullName evidence="18">Microsomal cytochrome b reductase</fullName>
    </alternativeName>
</protein>
<keyword evidence="15" id="KW-0520">NAD</keyword>
<evidence type="ECO:0000256" key="2">
    <source>
        <dbReference type="ARBA" id="ARBA00004294"/>
    </source>
</evidence>
<evidence type="ECO:0000256" key="20">
    <source>
        <dbReference type="PIRSR" id="PIRSR601834-1"/>
    </source>
</evidence>
<dbReference type="Pfam" id="PF00970">
    <property type="entry name" value="FAD_binding_6"/>
    <property type="match status" value="1"/>
</dbReference>
<dbReference type="Gene3D" id="2.40.30.10">
    <property type="entry name" value="Translation factors"/>
    <property type="match status" value="1"/>
</dbReference>
<feature type="binding site" evidence="20">
    <location>
        <position position="292"/>
    </location>
    <ligand>
        <name>FAD</name>
        <dbReference type="ChEBI" id="CHEBI:57692"/>
    </ligand>
</feature>
<evidence type="ECO:0000259" key="21">
    <source>
        <dbReference type="PROSITE" id="PS50255"/>
    </source>
</evidence>
<evidence type="ECO:0000256" key="12">
    <source>
        <dbReference type="ARBA" id="ARBA00022989"/>
    </source>
</evidence>
<dbReference type="InterPro" id="IPR039261">
    <property type="entry name" value="FNR_nucleotide-bd"/>
</dbReference>
<name>M9MGJ5_PSEA3</name>
<dbReference type="FunFam" id="3.40.50.80:FF:000019">
    <property type="entry name" value="NADH-cytochrome b5 reductase"/>
    <property type="match status" value="1"/>
</dbReference>
<dbReference type="Pfam" id="PF00173">
    <property type="entry name" value="Cyt-b5"/>
    <property type="match status" value="1"/>
</dbReference>
<dbReference type="GO" id="GO:0046872">
    <property type="term" value="F:metal ion binding"/>
    <property type="evidence" value="ECO:0007669"/>
    <property type="project" value="UniProtKB-KW"/>
</dbReference>
<accession>M9MGJ5</accession>
<keyword evidence="8" id="KW-0812">Transmembrane</keyword>
<dbReference type="SUPFAM" id="SSF55856">
    <property type="entry name" value="Cytochrome b5-like heme/steroid binding domain"/>
    <property type="match status" value="1"/>
</dbReference>
<evidence type="ECO:0000256" key="18">
    <source>
        <dbReference type="ARBA" id="ARBA00041901"/>
    </source>
</evidence>
<evidence type="ECO:0000256" key="3">
    <source>
        <dbReference type="ARBA" id="ARBA00005156"/>
    </source>
</evidence>
<evidence type="ECO:0000256" key="19">
    <source>
        <dbReference type="ARBA" id="ARBA00049138"/>
    </source>
</evidence>
<feature type="binding site" evidence="20">
    <location>
        <position position="335"/>
    </location>
    <ligand>
        <name>FAD</name>
        <dbReference type="ChEBI" id="CHEBI:57692"/>
    </ligand>
</feature>
<dbReference type="InterPro" id="IPR036400">
    <property type="entry name" value="Cyt_B5-like_heme/steroid_sf"/>
</dbReference>
<evidence type="ECO:0000256" key="16">
    <source>
        <dbReference type="ARBA" id="ARBA00023136"/>
    </source>
</evidence>
<dbReference type="Pfam" id="PF00175">
    <property type="entry name" value="NAD_binding_1"/>
    <property type="match status" value="1"/>
</dbReference>
<keyword evidence="9" id="KW-0479">Metal-binding</keyword>
<evidence type="ECO:0000256" key="5">
    <source>
        <dbReference type="ARBA" id="ARBA00012011"/>
    </source>
</evidence>
<feature type="binding site" evidence="20">
    <location>
        <position position="285"/>
    </location>
    <ligand>
        <name>FAD</name>
        <dbReference type="ChEBI" id="CHEBI:57692"/>
    </ligand>
</feature>
<evidence type="ECO:0000259" key="22">
    <source>
        <dbReference type="PROSITE" id="PS51384"/>
    </source>
</evidence>
<dbReference type="Gene3D" id="3.40.50.80">
    <property type="entry name" value="Nucleotide-binding domain of ferredoxin-NADP reductase (FNR) module"/>
    <property type="match status" value="1"/>
</dbReference>
<dbReference type="InterPro" id="IPR001709">
    <property type="entry name" value="Flavoprot_Pyr_Nucl_cyt_Rdtase"/>
</dbReference>
<dbReference type="Proteomes" id="UP000011976">
    <property type="component" value="Unassembled WGS sequence"/>
</dbReference>
<dbReference type="PRINTS" id="PR00363">
    <property type="entry name" value="CYTOCHROMEB5"/>
</dbReference>
<dbReference type="InterPro" id="IPR008333">
    <property type="entry name" value="Cbr1-like_FAD-bd_dom"/>
</dbReference>
<dbReference type="GO" id="GO:0090524">
    <property type="term" value="F:cytochrome-b5 reductase activity, acting on NADH"/>
    <property type="evidence" value="ECO:0007669"/>
    <property type="project" value="UniProtKB-EC"/>
</dbReference>
<evidence type="ECO:0000256" key="11">
    <source>
        <dbReference type="ARBA" id="ARBA00022827"/>
    </source>
</evidence>
<evidence type="ECO:0000256" key="14">
    <source>
        <dbReference type="ARBA" id="ARBA00023004"/>
    </source>
</evidence>
<sequence>MAEKELKEISKAELAKHNTKEDLWFIIHNKVYDVTKYQTEHPGGIEVLMQFAADDASEMFEATGHSDEARKKLDKLIVGQLPSEDREDDVEVFHKVYPDTHNPDLKPLGKEFYALFLGLTGVLAFCTSKVSSRYHLGQRFRHLLSQPFNQGVLIAFVVSGGIGGYVLFKSIKYLIPQSHPKSGPIYRPDDQPHVVRKTHAVPKRSRDVCPLSKTESKKLLLQDKQQLSHDTWQFTFALPRTDRTLAIPVGAHVVIEAEIKGEKVTRSYTPASSPTTVGTFDLAVKVYPDGKMGTWLRSLTPGKDSVALRGPKGSMDYHRGWAKSILMIAGGSGITPMFQLLLSICEDEKDETKIVLLFANKTEEDILLKDQLNALADKNKQLEIIHVLSDPDESWEGPKGFITKDIIRPHVSDPSDKENRVLLCGPPPMVDAIKKAIVELGYDTAKPISTMKDQTFVF</sequence>
<evidence type="ECO:0000313" key="24">
    <source>
        <dbReference type="Proteomes" id="UP000011976"/>
    </source>
</evidence>
<evidence type="ECO:0000256" key="15">
    <source>
        <dbReference type="ARBA" id="ARBA00023027"/>
    </source>
</evidence>
<dbReference type="GO" id="GO:0005783">
    <property type="term" value="C:endoplasmic reticulum"/>
    <property type="evidence" value="ECO:0007669"/>
    <property type="project" value="TreeGrafter"/>
</dbReference>
<dbReference type="OrthoDB" id="432685at2759"/>
<comment type="cofactor">
    <cofactor evidence="1 20">
        <name>FAD</name>
        <dbReference type="ChEBI" id="CHEBI:57692"/>
    </cofactor>
</comment>
<evidence type="ECO:0000256" key="9">
    <source>
        <dbReference type="ARBA" id="ARBA00022723"/>
    </source>
</evidence>
<dbReference type="STRING" id="1151754.M9MGJ5"/>
<dbReference type="InterPro" id="IPR017938">
    <property type="entry name" value="Riboflavin_synthase-like_b-brl"/>
</dbReference>
<feature type="domain" description="Cytochrome b5 heme-binding" evidence="21">
    <location>
        <begin position="6"/>
        <end position="82"/>
    </location>
</feature>
<comment type="pathway">
    <text evidence="3">Protein modification; peptidyl-diphthamide biosynthesis.</text>
</comment>
<keyword evidence="6" id="KW-0349">Heme</keyword>
<organism evidence="23 24">
    <name type="scientific">Pseudozyma antarctica (strain T-34)</name>
    <name type="common">Yeast</name>
    <name type="synonym">Candida antarctica</name>
    <dbReference type="NCBI Taxonomy" id="1151754"/>
    <lineage>
        <taxon>Eukaryota</taxon>
        <taxon>Fungi</taxon>
        <taxon>Dikarya</taxon>
        <taxon>Basidiomycota</taxon>
        <taxon>Ustilaginomycotina</taxon>
        <taxon>Ustilaginomycetes</taxon>
        <taxon>Ustilaginales</taxon>
        <taxon>Ustilaginaceae</taxon>
        <taxon>Moesziomyces</taxon>
    </lineage>
</organism>
<evidence type="ECO:0000256" key="17">
    <source>
        <dbReference type="ARBA" id="ARBA00039438"/>
    </source>
</evidence>
<evidence type="ECO:0000256" key="6">
    <source>
        <dbReference type="ARBA" id="ARBA00022617"/>
    </source>
</evidence>
<evidence type="ECO:0000256" key="13">
    <source>
        <dbReference type="ARBA" id="ARBA00023002"/>
    </source>
</evidence>
<evidence type="ECO:0000313" key="23">
    <source>
        <dbReference type="EMBL" id="GAC75287.1"/>
    </source>
</evidence>
<proteinExistence type="inferred from homology"/>
<dbReference type="InterPro" id="IPR017927">
    <property type="entry name" value="FAD-bd_FR_type"/>
</dbReference>
<keyword evidence="14" id="KW-0408">Iron</keyword>
<dbReference type="PROSITE" id="PS51384">
    <property type="entry name" value="FAD_FR"/>
    <property type="match status" value="1"/>
</dbReference>
<dbReference type="GO" id="GO:0005741">
    <property type="term" value="C:mitochondrial outer membrane"/>
    <property type="evidence" value="ECO:0007669"/>
    <property type="project" value="UniProtKB-SubCell"/>
</dbReference>
<feature type="binding site" evidence="20">
    <location>
        <position position="291"/>
    </location>
    <ligand>
        <name>FAD</name>
        <dbReference type="ChEBI" id="CHEBI:57692"/>
    </ligand>
</feature>
<dbReference type="PRINTS" id="PR00406">
    <property type="entry name" value="CYTB5RDTASE"/>
</dbReference>
<keyword evidence="13" id="KW-0560">Oxidoreductase</keyword>
<dbReference type="Gene3D" id="3.10.120.10">
    <property type="entry name" value="Cytochrome b5-like heme/steroid binding domain"/>
    <property type="match status" value="1"/>
</dbReference>
<dbReference type="EMBL" id="DF196781">
    <property type="protein sequence ID" value="GAC75287.1"/>
    <property type="molecule type" value="Genomic_DNA"/>
</dbReference>
<dbReference type="SMART" id="SM01117">
    <property type="entry name" value="Cyt-b5"/>
    <property type="match status" value="1"/>
</dbReference>
<evidence type="ECO:0000256" key="7">
    <source>
        <dbReference type="ARBA" id="ARBA00022630"/>
    </source>
</evidence>
<dbReference type="PANTHER" id="PTHR19370:SF184">
    <property type="entry name" value="NADH-CYTOCHROME B5 REDUCTASE-LIKE"/>
    <property type="match status" value="1"/>
</dbReference>
<evidence type="ECO:0000256" key="10">
    <source>
        <dbReference type="ARBA" id="ARBA00022787"/>
    </source>
</evidence>
<keyword evidence="12" id="KW-1133">Transmembrane helix</keyword>
<dbReference type="InterPro" id="IPR001433">
    <property type="entry name" value="OxRdtase_FAD/NAD-bd"/>
</dbReference>
<dbReference type="CDD" id="cd06183">
    <property type="entry name" value="cyt_b5_reduct_like"/>
    <property type="match status" value="1"/>
</dbReference>
<feature type="binding site" evidence="20">
    <location>
        <position position="266"/>
    </location>
    <ligand>
        <name>FAD</name>
        <dbReference type="ChEBI" id="CHEBI:57692"/>
    </ligand>
</feature>
<comment type="catalytic activity">
    <reaction evidence="19">
        <text>2 Fe(3+)-[Dph3] + NADH = 2 Fe(2+)-[Dph3] + NAD(+) + H(+)</text>
        <dbReference type="Rhea" id="RHEA:71231"/>
        <dbReference type="Rhea" id="RHEA-COMP:18002"/>
        <dbReference type="Rhea" id="RHEA-COMP:18003"/>
        <dbReference type="ChEBI" id="CHEBI:15378"/>
        <dbReference type="ChEBI" id="CHEBI:29033"/>
        <dbReference type="ChEBI" id="CHEBI:29034"/>
        <dbReference type="ChEBI" id="CHEBI:57540"/>
        <dbReference type="ChEBI" id="CHEBI:57945"/>
        <dbReference type="ChEBI" id="CHEBI:83228"/>
    </reaction>
    <physiologicalReaction direction="left-to-right" evidence="19">
        <dbReference type="Rhea" id="RHEA:71232"/>
    </physiologicalReaction>
</comment>
<comment type="subcellular location">
    <subcellularLocation>
        <location evidence="2">Mitochondrion outer membrane</location>
    </subcellularLocation>
</comment>
<dbReference type="AlphaFoldDB" id="M9MGJ5"/>
<dbReference type="PANTHER" id="PTHR19370">
    <property type="entry name" value="NADH-CYTOCHROME B5 REDUCTASE"/>
    <property type="match status" value="1"/>
</dbReference>
<reference evidence="24" key="1">
    <citation type="journal article" date="2013" name="Genome Announc.">
        <title>Genome sequence of the basidiomycetous yeast Pseudozyma antarctica T-34, a producer of the glycolipid biosurfactants mannosylerythritol lipids.</title>
        <authorList>
            <person name="Morita T."/>
            <person name="Koike H."/>
            <person name="Koyama Y."/>
            <person name="Hagiwara H."/>
            <person name="Ito E."/>
            <person name="Fukuoka T."/>
            <person name="Imura T."/>
            <person name="Machida M."/>
            <person name="Kitamoto D."/>
        </authorList>
    </citation>
    <scope>NUCLEOTIDE SEQUENCE [LARGE SCALE GENOMIC DNA]</scope>
    <source>
        <strain evidence="24">T-34</strain>
    </source>
</reference>
<keyword evidence="10" id="KW-0496">Mitochondrion</keyword>
<dbReference type="FunFam" id="3.10.120.10:FF:000002">
    <property type="entry name" value="Cytochrome b5 type B"/>
    <property type="match status" value="1"/>
</dbReference>
<feature type="binding site" evidence="20">
    <location>
        <position position="268"/>
    </location>
    <ligand>
        <name>FAD</name>
        <dbReference type="ChEBI" id="CHEBI:57692"/>
    </ligand>
</feature>
<dbReference type="EC" id="1.6.2.2" evidence="5"/>
<dbReference type="PROSITE" id="PS50255">
    <property type="entry name" value="CYTOCHROME_B5_2"/>
    <property type="match status" value="1"/>
</dbReference>
<keyword evidence="10" id="KW-1000">Mitochondrion outer membrane</keyword>
<keyword evidence="7 20" id="KW-0285">Flavoprotein</keyword>
<dbReference type="InterPro" id="IPR001199">
    <property type="entry name" value="Cyt_B5-like_heme/steroid-bd"/>
</dbReference>
<dbReference type="PRINTS" id="PR00371">
    <property type="entry name" value="FPNCR"/>
</dbReference>
<comment type="similarity">
    <text evidence="4">Belongs to the flavoprotein pyridine nucleotide cytochrome reductase family.</text>
</comment>
<dbReference type="InterPro" id="IPR001834">
    <property type="entry name" value="CBR-like"/>
</dbReference>
<dbReference type="SUPFAM" id="SSF63380">
    <property type="entry name" value="Riboflavin synthase domain-like"/>
    <property type="match status" value="1"/>
</dbReference>
<evidence type="ECO:0000256" key="8">
    <source>
        <dbReference type="ARBA" id="ARBA00022692"/>
    </source>
</evidence>